<reference evidence="2" key="1">
    <citation type="journal article" date="2024" name="Gigascience">
        <title>Chromosome-level genome of the poultry shaft louse Menopon gallinae provides insight into the host-switching and adaptive evolution of parasitic lice.</title>
        <authorList>
            <person name="Xu Y."/>
            <person name="Ma L."/>
            <person name="Liu S."/>
            <person name="Liang Y."/>
            <person name="Liu Q."/>
            <person name="He Z."/>
            <person name="Tian L."/>
            <person name="Duan Y."/>
            <person name="Cai W."/>
            <person name="Li H."/>
            <person name="Song F."/>
        </authorList>
    </citation>
    <scope>NUCLEOTIDE SEQUENCE</scope>
    <source>
        <strain evidence="2">Cailab_2023a</strain>
    </source>
</reference>
<feature type="region of interest" description="Disordered" evidence="1">
    <location>
        <begin position="77"/>
        <end position="120"/>
    </location>
</feature>
<feature type="compositionally biased region" description="Low complexity" evidence="1">
    <location>
        <begin position="43"/>
        <end position="56"/>
    </location>
</feature>
<evidence type="ECO:0000313" key="2">
    <source>
        <dbReference type="EMBL" id="KAL0267866.1"/>
    </source>
</evidence>
<evidence type="ECO:0000256" key="1">
    <source>
        <dbReference type="SAM" id="MobiDB-lite"/>
    </source>
</evidence>
<organism evidence="2">
    <name type="scientific">Menopon gallinae</name>
    <name type="common">poultry shaft louse</name>
    <dbReference type="NCBI Taxonomy" id="328185"/>
    <lineage>
        <taxon>Eukaryota</taxon>
        <taxon>Metazoa</taxon>
        <taxon>Ecdysozoa</taxon>
        <taxon>Arthropoda</taxon>
        <taxon>Hexapoda</taxon>
        <taxon>Insecta</taxon>
        <taxon>Pterygota</taxon>
        <taxon>Neoptera</taxon>
        <taxon>Paraneoptera</taxon>
        <taxon>Psocodea</taxon>
        <taxon>Troctomorpha</taxon>
        <taxon>Phthiraptera</taxon>
        <taxon>Amblycera</taxon>
        <taxon>Menoponidae</taxon>
        <taxon>Menopon</taxon>
    </lineage>
</organism>
<feature type="region of interest" description="Disordered" evidence="1">
    <location>
        <begin position="1"/>
        <end position="59"/>
    </location>
</feature>
<protein>
    <submittedName>
        <fullName evidence="2">Uncharacterized protein</fullName>
    </submittedName>
</protein>
<proteinExistence type="predicted"/>
<accession>A0AAW2HE62</accession>
<dbReference type="AlphaFoldDB" id="A0AAW2HE62"/>
<dbReference type="EMBL" id="JARGDH010000005">
    <property type="protein sequence ID" value="KAL0267866.1"/>
    <property type="molecule type" value="Genomic_DNA"/>
</dbReference>
<gene>
    <name evidence="2" type="ORF">PYX00_010017</name>
</gene>
<name>A0AAW2HE62_9NEOP</name>
<sequence>MDIDRRLESSLEITEESTGINTPQDEHPLALLLLNSGGGSTGGLSRSSSASESAKSYQYEGDSDVIYLKSELLKGVGGCREERPRQGKSAAPKASGPLDEYPSAATLSEDHRFSNSQMVSPKQTDHALWTLWLSALKNSSN</sequence>
<comment type="caution">
    <text evidence="2">The sequence shown here is derived from an EMBL/GenBank/DDBJ whole genome shotgun (WGS) entry which is preliminary data.</text>
</comment>